<gene>
    <name evidence="4" type="primary">sufB</name>
    <name evidence="4" type="ORF">PYH69_15175</name>
</gene>
<dbReference type="InterPro" id="IPR000825">
    <property type="entry name" value="SUF_FeS_clus_asmbl_SufBD_core"/>
</dbReference>
<dbReference type="InterPro" id="IPR045595">
    <property type="entry name" value="SufBD_N"/>
</dbReference>
<organism evidence="4 5">
    <name type="scientific">Mammaliicoccus lentus</name>
    <name type="common">Staphylococcus lentus</name>
    <dbReference type="NCBI Taxonomy" id="42858"/>
    <lineage>
        <taxon>Bacteria</taxon>
        <taxon>Bacillati</taxon>
        <taxon>Bacillota</taxon>
        <taxon>Bacilli</taxon>
        <taxon>Bacillales</taxon>
        <taxon>Staphylococcaceae</taxon>
        <taxon>Mammaliicoccus</taxon>
    </lineage>
</organism>
<dbReference type="InterPro" id="IPR010231">
    <property type="entry name" value="SUF_FeS_clus_asmbl_SufB"/>
</dbReference>
<dbReference type="Pfam" id="PF19295">
    <property type="entry name" value="SufBD_N"/>
    <property type="match status" value="1"/>
</dbReference>
<dbReference type="PANTHER" id="PTHR30508">
    <property type="entry name" value="FES CLUSTER ASSEMBLY PROTEIN SUF"/>
    <property type="match status" value="1"/>
</dbReference>
<dbReference type="SUPFAM" id="SSF101960">
    <property type="entry name" value="Stabilizer of iron transporter SufD"/>
    <property type="match status" value="1"/>
</dbReference>
<evidence type="ECO:0000313" key="5">
    <source>
        <dbReference type="Proteomes" id="UP001223261"/>
    </source>
</evidence>
<name>A0AAX3W435_MAMLE</name>
<evidence type="ECO:0000259" key="3">
    <source>
        <dbReference type="Pfam" id="PF19295"/>
    </source>
</evidence>
<accession>A0AAX3W435</accession>
<dbReference type="AlphaFoldDB" id="A0AAX3W435"/>
<comment type="similarity">
    <text evidence="1">Belongs to the iron-sulfur cluster assembly SufBD family.</text>
</comment>
<dbReference type="InterPro" id="IPR037284">
    <property type="entry name" value="SUF_FeS_clus_asmbl_SufBD_sf"/>
</dbReference>
<evidence type="ECO:0000259" key="2">
    <source>
        <dbReference type="Pfam" id="PF01458"/>
    </source>
</evidence>
<proteinExistence type="inferred from homology"/>
<dbReference type="Proteomes" id="UP001223261">
    <property type="component" value="Chromosome"/>
</dbReference>
<protein>
    <submittedName>
        <fullName evidence="4">Fe-S cluster assembly protein SufB</fullName>
    </submittedName>
</protein>
<evidence type="ECO:0000313" key="4">
    <source>
        <dbReference type="EMBL" id="WHI60004.1"/>
    </source>
</evidence>
<dbReference type="RefSeq" id="WP_282862242.1">
    <property type="nucleotide sequence ID" value="NZ_CP118848.1"/>
</dbReference>
<feature type="domain" description="SUF system FeS cluster assembly SufBD N-terminal" evidence="3">
    <location>
        <begin position="133"/>
        <end position="199"/>
    </location>
</feature>
<reference evidence="4" key="1">
    <citation type="journal article" date="2023" name="Antibiotics">
        <title>Prevalence and Molecular Characterization of Methicillin-Resistant Staphylococci (MRS) and Mammaliicocci (MRM) in Dromedary Camels from Algeria: First Detection of SCCmec-mecC Hybrid in Methicillin-Resistant Mammaliicoccus lentus.</title>
        <authorList>
            <person name="Belhout C."/>
            <person name="Boyen F."/>
            <person name="Vereecke N."/>
            <person name="Theuns S."/>
            <person name="Taibi N."/>
            <person name="Stegger M."/>
            <person name="de la Fe-Rodriguez P.Y."/>
            <person name="Bouayad L."/>
            <person name="Elgroud R."/>
            <person name="Butaye P."/>
        </authorList>
    </citation>
    <scope>NUCLEOTIDE SEQUENCE</scope>
    <source>
        <strain evidence="4">7048</strain>
    </source>
</reference>
<dbReference type="PANTHER" id="PTHR30508:SF1">
    <property type="entry name" value="UPF0051 PROTEIN ABCI8, CHLOROPLASTIC-RELATED"/>
    <property type="match status" value="1"/>
</dbReference>
<sequence length="465" mass="52439">MAKNMPEIEEYKYGFHDKDVSIFRTEKGLTPNIVKEISKMKEEPQWMLDYRLKALEHFYKRPMPQWGGDLSGLDFDEIVYYVKPTEKQGRSWEEVPAEIKQTFDKLGIPEAEQKYLAGVSAQYESEVVYHSLKEDLQELGIVFKDTDTALKENEELFKEYFGTIVPYSDNKFAALNSAVWSGGSFIYVPKGVKATTPLQAYFRINSENMGQFERTLIIVDEEASVHYVEGCTAPVYTTNSLHSAVVEIIVKKDGYCRYTTIQNWANNVYNLVTKRAVCDANATMEWIDGNIGSKLTMKYPSILLKGEGARGNTLSIALAGKGQLQDAGAKMHHLAPNTSSTIVSKSISKQGGKVSYRGLVHFGRKAEGARSNIECDTLIMDNESTSDTIPYNEILNDNISLEHEAKVSKVSEEQLFYLMSRGLTEVEATEMIVMGFIEPFTKELPMEYAVEMNRLISFEMEGSIG</sequence>
<feature type="domain" description="SUF system FeS cluster assembly SufBD core" evidence="2">
    <location>
        <begin position="202"/>
        <end position="436"/>
    </location>
</feature>
<dbReference type="NCBIfam" id="TIGR01980">
    <property type="entry name" value="sufB"/>
    <property type="match status" value="1"/>
</dbReference>
<dbReference type="Pfam" id="PF01458">
    <property type="entry name" value="SUFBD_core"/>
    <property type="match status" value="1"/>
</dbReference>
<evidence type="ECO:0000256" key="1">
    <source>
        <dbReference type="ARBA" id="ARBA00043967"/>
    </source>
</evidence>
<dbReference type="InterPro" id="IPR055346">
    <property type="entry name" value="Fe-S_cluster_assembly_SufBD"/>
</dbReference>
<dbReference type="EMBL" id="CP118848">
    <property type="protein sequence ID" value="WHI60004.1"/>
    <property type="molecule type" value="Genomic_DNA"/>
</dbReference>
<dbReference type="GO" id="GO:0016226">
    <property type="term" value="P:iron-sulfur cluster assembly"/>
    <property type="evidence" value="ECO:0007669"/>
    <property type="project" value="InterPro"/>
</dbReference>